<evidence type="ECO:0000259" key="2">
    <source>
        <dbReference type="Pfam" id="PF01757"/>
    </source>
</evidence>
<feature type="transmembrane region" description="Helical" evidence="1">
    <location>
        <begin position="383"/>
        <end position="405"/>
    </location>
</feature>
<feature type="transmembrane region" description="Helical" evidence="1">
    <location>
        <begin position="342"/>
        <end position="363"/>
    </location>
</feature>
<accession>A0A7U2F6R7</accession>
<protein>
    <recommendedName>
        <fullName evidence="2">Acyltransferase 3 domain-containing protein</fullName>
    </recommendedName>
</protein>
<dbReference type="EMBL" id="CP069032">
    <property type="protein sequence ID" value="QRC99752.1"/>
    <property type="molecule type" value="Genomic_DNA"/>
</dbReference>
<feature type="transmembrane region" description="Helical" evidence="1">
    <location>
        <begin position="20"/>
        <end position="40"/>
    </location>
</feature>
<keyword evidence="1" id="KW-0472">Membrane</keyword>
<dbReference type="Pfam" id="PF01757">
    <property type="entry name" value="Acyl_transf_3"/>
    <property type="match status" value="1"/>
</dbReference>
<feature type="domain" description="Acyltransferase 3" evidence="2">
    <location>
        <begin position="13"/>
        <end position="397"/>
    </location>
</feature>
<sequence length="414" mass="45719">MSLCSSTRARTSEIDNLRTFLTTLVVFHHAALAYGGTGSFGYRSPYHSPGSSIALTAFNVLNQTFFMALFFLLSGYFSSIAARKRNRLTFVLEKLKRLGVPTLIYSLFGKGIIRAIVAYRVNGTGWDGVKKEILAGVKGTRGAGGPTWFTALLLVFDVLYTIGMPKHCVSVPVKEQQPLIARAQDTQATPKHQYGPIRASHVFLGLSLAGMSSFLVRLRYPFGHIFVPLSLNLGYLPQYILYYCTGIYIQRRGIPLSKPAKSRAITAVGFIALGLSVLGIIQSNGLINQGGKLAEMVKFAGGGPNIFAFLYAFQNEYIGFLFISLLLHIFHRYSFFTTQWTMFGIDIASASYATFLVHIPVLVETMTEFDEDAWRGWSPVVKAVVVSGVAVVKSWLLGLGMKWVLERAGWKGYL</sequence>
<dbReference type="AlphaFoldDB" id="A0A7U2F6R7"/>
<feature type="transmembrane region" description="Helical" evidence="1">
    <location>
        <begin position="264"/>
        <end position="286"/>
    </location>
</feature>
<keyword evidence="1" id="KW-0812">Transmembrane</keyword>
<feature type="transmembrane region" description="Helical" evidence="1">
    <location>
        <begin position="142"/>
        <end position="162"/>
    </location>
</feature>
<name>A0A7U2F6R7_PHANO</name>
<dbReference type="InterPro" id="IPR050623">
    <property type="entry name" value="Glucan_succinyl_AcylTrfase"/>
</dbReference>
<dbReference type="PANTHER" id="PTHR36927:SF4">
    <property type="entry name" value="BLR5718 PROTEIN"/>
    <property type="match status" value="1"/>
</dbReference>
<dbReference type="Proteomes" id="UP000663193">
    <property type="component" value="Chromosome 10"/>
</dbReference>
<feature type="transmembrane region" description="Helical" evidence="1">
    <location>
        <begin position="222"/>
        <end position="243"/>
    </location>
</feature>
<dbReference type="VEuPathDB" id="FungiDB:JI435_066940"/>
<dbReference type="InterPro" id="IPR002656">
    <property type="entry name" value="Acyl_transf_3_dom"/>
</dbReference>
<proteinExistence type="predicted"/>
<reference evidence="4" key="1">
    <citation type="journal article" date="2021" name="BMC Genomics">
        <title>Chromosome-level genome assembly and manually-curated proteome of model necrotroph Parastagonospora nodorum Sn15 reveals a genome-wide trove of candidate effector homologs, and redundancy of virulence-related functions within an accessory chromosome.</title>
        <authorList>
            <person name="Bertazzoni S."/>
            <person name="Jones D.A.B."/>
            <person name="Phan H.T."/>
            <person name="Tan K.-C."/>
            <person name="Hane J.K."/>
        </authorList>
    </citation>
    <scope>NUCLEOTIDE SEQUENCE [LARGE SCALE GENOMIC DNA]</scope>
    <source>
        <strain evidence="4">SN15 / ATCC MYA-4574 / FGSC 10173)</strain>
    </source>
</reference>
<gene>
    <name evidence="3" type="ORF">JI435_066940</name>
</gene>
<feature type="transmembrane region" description="Helical" evidence="1">
    <location>
        <begin position="60"/>
        <end position="82"/>
    </location>
</feature>
<dbReference type="OrthoDB" id="4141464at2759"/>
<keyword evidence="4" id="KW-1185">Reference proteome</keyword>
<keyword evidence="1" id="KW-1133">Transmembrane helix</keyword>
<dbReference type="GO" id="GO:0016747">
    <property type="term" value="F:acyltransferase activity, transferring groups other than amino-acyl groups"/>
    <property type="evidence" value="ECO:0007669"/>
    <property type="project" value="InterPro"/>
</dbReference>
<dbReference type="PANTHER" id="PTHR36927">
    <property type="entry name" value="BLR4337 PROTEIN"/>
    <property type="match status" value="1"/>
</dbReference>
<organism evidence="3 4">
    <name type="scientific">Phaeosphaeria nodorum (strain SN15 / ATCC MYA-4574 / FGSC 10173)</name>
    <name type="common">Glume blotch fungus</name>
    <name type="synonym">Parastagonospora nodorum</name>
    <dbReference type="NCBI Taxonomy" id="321614"/>
    <lineage>
        <taxon>Eukaryota</taxon>
        <taxon>Fungi</taxon>
        <taxon>Dikarya</taxon>
        <taxon>Ascomycota</taxon>
        <taxon>Pezizomycotina</taxon>
        <taxon>Dothideomycetes</taxon>
        <taxon>Pleosporomycetidae</taxon>
        <taxon>Pleosporales</taxon>
        <taxon>Pleosporineae</taxon>
        <taxon>Phaeosphaeriaceae</taxon>
        <taxon>Parastagonospora</taxon>
    </lineage>
</organism>
<feature type="transmembrane region" description="Helical" evidence="1">
    <location>
        <begin position="306"/>
        <end position="330"/>
    </location>
</feature>
<evidence type="ECO:0000313" key="3">
    <source>
        <dbReference type="EMBL" id="QRC99752.1"/>
    </source>
</evidence>
<evidence type="ECO:0000256" key="1">
    <source>
        <dbReference type="SAM" id="Phobius"/>
    </source>
</evidence>
<evidence type="ECO:0000313" key="4">
    <source>
        <dbReference type="Proteomes" id="UP000663193"/>
    </source>
</evidence>